<accession>A0A834Z8W3</accession>
<evidence type="ECO:0000256" key="1">
    <source>
        <dbReference type="SAM" id="MobiDB-lite"/>
    </source>
</evidence>
<feature type="compositionally biased region" description="Polar residues" evidence="1">
    <location>
        <begin position="76"/>
        <end position="85"/>
    </location>
</feature>
<proteinExistence type="predicted"/>
<protein>
    <submittedName>
        <fullName evidence="2">Uncharacterized protein</fullName>
    </submittedName>
</protein>
<dbReference type="Gene3D" id="1.10.510.10">
    <property type="entry name" value="Transferase(Phosphotransferase) domain 1"/>
    <property type="match status" value="1"/>
</dbReference>
<evidence type="ECO:0000313" key="2">
    <source>
        <dbReference type="EMBL" id="KAF8403614.1"/>
    </source>
</evidence>
<reference evidence="2 3" key="1">
    <citation type="submission" date="2020-04" db="EMBL/GenBank/DDBJ databases">
        <title>Plant Genome Project.</title>
        <authorList>
            <person name="Zhang R.-G."/>
        </authorList>
    </citation>
    <scope>NUCLEOTIDE SEQUENCE [LARGE SCALE GENOMIC DNA]</scope>
    <source>
        <strain evidence="2">YNK0</strain>
        <tissue evidence="2">Leaf</tissue>
    </source>
</reference>
<dbReference type="OrthoDB" id="1000870at2759"/>
<evidence type="ECO:0000313" key="3">
    <source>
        <dbReference type="Proteomes" id="UP000655225"/>
    </source>
</evidence>
<dbReference type="Proteomes" id="UP000655225">
    <property type="component" value="Unassembled WGS sequence"/>
</dbReference>
<comment type="caution">
    <text evidence="2">The sequence shown here is derived from an EMBL/GenBank/DDBJ whole genome shotgun (WGS) entry which is preliminary data.</text>
</comment>
<sequence length="118" mass="13140">MNAGHLIHILDIRMTNEAAMKEFVAVAELAKRCLELIGRERPTMKEVAAVLEDLRSSHGHPTFSQRNPSYAIAEPSSHSPHNSNGQNLKNNLVAFSGFEKKSHEALEVVYVLFCSLIK</sequence>
<dbReference type="EMBL" id="JABCRI010000007">
    <property type="protein sequence ID" value="KAF8403614.1"/>
    <property type="molecule type" value="Genomic_DNA"/>
</dbReference>
<feature type="region of interest" description="Disordered" evidence="1">
    <location>
        <begin position="58"/>
        <end position="85"/>
    </location>
</feature>
<organism evidence="2 3">
    <name type="scientific">Tetracentron sinense</name>
    <name type="common">Spur-leaf</name>
    <dbReference type="NCBI Taxonomy" id="13715"/>
    <lineage>
        <taxon>Eukaryota</taxon>
        <taxon>Viridiplantae</taxon>
        <taxon>Streptophyta</taxon>
        <taxon>Embryophyta</taxon>
        <taxon>Tracheophyta</taxon>
        <taxon>Spermatophyta</taxon>
        <taxon>Magnoliopsida</taxon>
        <taxon>Trochodendrales</taxon>
        <taxon>Trochodendraceae</taxon>
        <taxon>Tetracentron</taxon>
    </lineage>
</organism>
<name>A0A834Z8W3_TETSI</name>
<gene>
    <name evidence="2" type="ORF">HHK36_011718</name>
</gene>
<dbReference type="AlphaFoldDB" id="A0A834Z8W3"/>
<keyword evidence="3" id="KW-1185">Reference proteome</keyword>